<sequence length="137" mass="15881">MSRPGSNIRILARNDLIAFYTFDIDMGTNSDLKIWFNKKVYWVPDPPLFGIPLTFNYTIDGINATTTSTYFFIGFFDENGDEPFDFQQMRIKSNLTNLEIFDLYIPTPLYTNSYSIMVGLADDFKGFIDCVTFPRFL</sequence>
<gene>
    <name evidence="1" type="ORF">C2G38_2251786</name>
</gene>
<organism evidence="1 2">
    <name type="scientific">Gigaspora rosea</name>
    <dbReference type="NCBI Taxonomy" id="44941"/>
    <lineage>
        <taxon>Eukaryota</taxon>
        <taxon>Fungi</taxon>
        <taxon>Fungi incertae sedis</taxon>
        <taxon>Mucoromycota</taxon>
        <taxon>Glomeromycotina</taxon>
        <taxon>Glomeromycetes</taxon>
        <taxon>Diversisporales</taxon>
        <taxon>Gigasporaceae</taxon>
        <taxon>Gigaspora</taxon>
    </lineage>
</organism>
<dbReference type="Proteomes" id="UP000266673">
    <property type="component" value="Unassembled WGS sequence"/>
</dbReference>
<keyword evidence="2" id="KW-1185">Reference proteome</keyword>
<proteinExistence type="predicted"/>
<reference evidence="1 2" key="1">
    <citation type="submission" date="2018-06" db="EMBL/GenBank/DDBJ databases">
        <title>Comparative genomics reveals the genomic features of Rhizophagus irregularis, R. cerebriforme, R. diaphanum and Gigaspora rosea, and their symbiotic lifestyle signature.</title>
        <authorList>
            <person name="Morin E."/>
            <person name="San Clemente H."/>
            <person name="Chen E.C.H."/>
            <person name="De La Providencia I."/>
            <person name="Hainaut M."/>
            <person name="Kuo A."/>
            <person name="Kohler A."/>
            <person name="Murat C."/>
            <person name="Tang N."/>
            <person name="Roy S."/>
            <person name="Loubradou J."/>
            <person name="Henrissat B."/>
            <person name="Grigoriev I.V."/>
            <person name="Corradi N."/>
            <person name="Roux C."/>
            <person name="Martin F.M."/>
        </authorList>
    </citation>
    <scope>NUCLEOTIDE SEQUENCE [LARGE SCALE GENOMIC DNA]</scope>
    <source>
        <strain evidence="1 2">DAOM 194757</strain>
    </source>
</reference>
<accession>A0A397UNV1</accession>
<name>A0A397UNV1_9GLOM</name>
<dbReference type="AlphaFoldDB" id="A0A397UNV1"/>
<dbReference type="EMBL" id="QKWP01001459">
    <property type="protein sequence ID" value="RIB08796.1"/>
    <property type="molecule type" value="Genomic_DNA"/>
</dbReference>
<comment type="caution">
    <text evidence="1">The sequence shown here is derived from an EMBL/GenBank/DDBJ whole genome shotgun (WGS) entry which is preliminary data.</text>
</comment>
<dbReference type="OrthoDB" id="2467318at2759"/>
<protein>
    <submittedName>
        <fullName evidence="1">Uncharacterized protein</fullName>
    </submittedName>
</protein>
<evidence type="ECO:0000313" key="2">
    <source>
        <dbReference type="Proteomes" id="UP000266673"/>
    </source>
</evidence>
<evidence type="ECO:0000313" key="1">
    <source>
        <dbReference type="EMBL" id="RIB08796.1"/>
    </source>
</evidence>